<dbReference type="Proteomes" id="UP000318017">
    <property type="component" value="Chromosome"/>
</dbReference>
<dbReference type="EMBL" id="CP036298">
    <property type="protein sequence ID" value="QDV23034.1"/>
    <property type="molecule type" value="Genomic_DNA"/>
</dbReference>
<reference evidence="2 3" key="1">
    <citation type="submission" date="2019-02" db="EMBL/GenBank/DDBJ databases">
        <title>Deep-cultivation of Planctomycetes and their phenomic and genomic characterization uncovers novel biology.</title>
        <authorList>
            <person name="Wiegand S."/>
            <person name="Jogler M."/>
            <person name="Boedeker C."/>
            <person name="Pinto D."/>
            <person name="Vollmers J."/>
            <person name="Rivas-Marin E."/>
            <person name="Kohn T."/>
            <person name="Peeters S.H."/>
            <person name="Heuer A."/>
            <person name="Rast P."/>
            <person name="Oberbeckmann S."/>
            <person name="Bunk B."/>
            <person name="Jeske O."/>
            <person name="Meyerdierks A."/>
            <person name="Storesund J.E."/>
            <person name="Kallscheuer N."/>
            <person name="Luecker S."/>
            <person name="Lage O.M."/>
            <person name="Pohl T."/>
            <person name="Merkel B.J."/>
            <person name="Hornburger P."/>
            <person name="Mueller R.-W."/>
            <person name="Bruemmer F."/>
            <person name="Labrenz M."/>
            <person name="Spormann A.M."/>
            <person name="Op den Camp H."/>
            <person name="Overmann J."/>
            <person name="Amann R."/>
            <person name="Jetten M.S.M."/>
            <person name="Mascher T."/>
            <person name="Medema M.H."/>
            <person name="Devos D.P."/>
            <person name="Kaster A.-K."/>
            <person name="Ovreas L."/>
            <person name="Rohde M."/>
            <person name="Galperin M.Y."/>
            <person name="Jogler C."/>
        </authorList>
    </citation>
    <scope>NUCLEOTIDE SEQUENCE [LARGE SCALE GENOMIC DNA]</scope>
    <source>
        <strain evidence="2 3">Q31a</strain>
    </source>
</reference>
<protein>
    <submittedName>
        <fullName evidence="2">Helix-turn-helix domain protein</fullName>
    </submittedName>
</protein>
<dbReference type="AlphaFoldDB" id="A0A518G372"/>
<evidence type="ECO:0000313" key="2">
    <source>
        <dbReference type="EMBL" id="QDV23034.1"/>
    </source>
</evidence>
<dbReference type="KEGG" id="ahel:Q31a_13270"/>
<organism evidence="2 3">
    <name type="scientific">Aureliella helgolandensis</name>
    <dbReference type="NCBI Taxonomy" id="2527968"/>
    <lineage>
        <taxon>Bacteria</taxon>
        <taxon>Pseudomonadati</taxon>
        <taxon>Planctomycetota</taxon>
        <taxon>Planctomycetia</taxon>
        <taxon>Pirellulales</taxon>
        <taxon>Pirellulaceae</taxon>
        <taxon>Aureliella</taxon>
    </lineage>
</organism>
<accession>A0A518G372</accession>
<dbReference type="InterPro" id="IPR041657">
    <property type="entry name" value="HTH_17"/>
</dbReference>
<dbReference type="InterPro" id="IPR009061">
    <property type="entry name" value="DNA-bd_dom_put_sf"/>
</dbReference>
<sequence>MSIEPHQGQDATGGTSEAFTDVCTGGGSFVQSQPGTTYRLTRAPFHKIGDFGAPPAGPTPGGHELWRFDPQTTYRLTRVMQGAQMEFQKAKRIMFYRTTELMKLFEVTSNTIRRWAREGTMPAQFMRGRWLKSDVDAWLARKPTNANEHFQTTERQQGEH</sequence>
<proteinExistence type="predicted"/>
<name>A0A518G372_9BACT</name>
<feature type="domain" description="Helix-turn-helix" evidence="1">
    <location>
        <begin position="95"/>
        <end position="142"/>
    </location>
</feature>
<gene>
    <name evidence="2" type="ORF">Q31a_13270</name>
</gene>
<dbReference type="Pfam" id="PF12728">
    <property type="entry name" value="HTH_17"/>
    <property type="match status" value="1"/>
</dbReference>
<dbReference type="SUPFAM" id="SSF46955">
    <property type="entry name" value="Putative DNA-binding domain"/>
    <property type="match status" value="1"/>
</dbReference>
<keyword evidence="3" id="KW-1185">Reference proteome</keyword>
<evidence type="ECO:0000259" key="1">
    <source>
        <dbReference type="Pfam" id="PF12728"/>
    </source>
</evidence>
<evidence type="ECO:0000313" key="3">
    <source>
        <dbReference type="Proteomes" id="UP000318017"/>
    </source>
</evidence>